<gene>
    <name evidence="1" type="ORF">EHUX00137_LOCUS23039</name>
</gene>
<dbReference type="SUPFAM" id="SSF51197">
    <property type="entry name" value="Clavaminate synthase-like"/>
    <property type="match status" value="1"/>
</dbReference>
<dbReference type="PANTHER" id="PTHR37563">
    <property type="entry name" value="PHYTANOYL-COA DIOXYGENASE FAMILY PROTEIN (AFU_ORTHOLOGUE AFUA_2G03330)"/>
    <property type="match status" value="1"/>
</dbReference>
<dbReference type="AlphaFoldDB" id="A0A7S3SLT3"/>
<protein>
    <recommendedName>
        <fullName evidence="2">Phytanoyl-CoA dioxygenase</fullName>
    </recommendedName>
</protein>
<proteinExistence type="predicted"/>
<organism evidence="1">
    <name type="scientific">Emiliania huxleyi</name>
    <name type="common">Coccolithophore</name>
    <name type="synonym">Pontosphaera huxleyi</name>
    <dbReference type="NCBI Taxonomy" id="2903"/>
    <lineage>
        <taxon>Eukaryota</taxon>
        <taxon>Haptista</taxon>
        <taxon>Haptophyta</taxon>
        <taxon>Prymnesiophyceae</taxon>
        <taxon>Isochrysidales</taxon>
        <taxon>Noelaerhabdaceae</taxon>
        <taxon>Emiliania</taxon>
    </lineage>
</organism>
<dbReference type="EMBL" id="HBIR01029785">
    <property type="protein sequence ID" value="CAE0558553.1"/>
    <property type="molecule type" value="Transcribed_RNA"/>
</dbReference>
<name>A0A7S3SLT3_EMIHU</name>
<sequence>MDGPALLPVRGVTGAVRRLDAGSASAYLRLSTGAGLAGMSAEAASVEAAVRGIGWDERALTWLDAKWTDLADCGCGFDTPDAYLDSESKQALPPWVWLPTHGGGAAEAREGAALDVSCRLASPEAEPPAALAAALLERLRAAIALAAEGGAAGRVQSIEVLLVSRCPRLPMLRLPRGLADLTVAAGGGGPAAELSTLECAGLVVLPSAVSPADVAALRELSRRRVEALEARMVREGHEQGLEGGDYSYAEVCSRGKGRWDMLLHAPPSDACDVPELNFAGQAAGAEPSDEALLRRVAKGARWRGAVEAALGDDFEWQVSLIVSRRGSPAGHWHSDGGHSRYTYGADGEAVPLAYALCAFVPLVPLSAPRHVGGGEGGGGEGIAGRAVAHGLGCTAFWPGSHRQPACLNLGAAASTRLRAVVSGAPLAAGDALLYDYRTVHCGSPNQQGERPILQFTFCRKGYRDRHRNYGYEQLFYDD</sequence>
<dbReference type="InterPro" id="IPR051961">
    <property type="entry name" value="Fungal_Metabolite_Diox"/>
</dbReference>
<reference evidence="1" key="1">
    <citation type="submission" date="2021-01" db="EMBL/GenBank/DDBJ databases">
        <authorList>
            <person name="Corre E."/>
            <person name="Pelletier E."/>
            <person name="Niang G."/>
            <person name="Scheremetjew M."/>
            <person name="Finn R."/>
            <person name="Kale V."/>
            <person name="Holt S."/>
            <person name="Cochrane G."/>
            <person name="Meng A."/>
            <person name="Brown T."/>
            <person name="Cohen L."/>
        </authorList>
    </citation>
    <scope>NUCLEOTIDE SEQUENCE</scope>
    <source>
        <strain evidence="1">379</strain>
    </source>
</reference>
<dbReference type="PANTHER" id="PTHR37563:SF2">
    <property type="entry name" value="PHYTANOYL-COA DIOXYGENASE FAMILY PROTEIN (AFU_ORTHOLOGUE AFUA_2G03330)"/>
    <property type="match status" value="1"/>
</dbReference>
<dbReference type="Gene3D" id="2.60.120.620">
    <property type="entry name" value="q2cbj1_9rhob like domain"/>
    <property type="match status" value="1"/>
</dbReference>
<evidence type="ECO:0008006" key="2">
    <source>
        <dbReference type="Google" id="ProtNLM"/>
    </source>
</evidence>
<accession>A0A7S3SLT3</accession>
<evidence type="ECO:0000313" key="1">
    <source>
        <dbReference type="EMBL" id="CAE0558553.1"/>
    </source>
</evidence>